<proteinExistence type="predicted"/>
<dbReference type="RefSeq" id="WP_135207477.1">
    <property type="nucleotide sequence ID" value="NZ_SPVF01000150.1"/>
</dbReference>
<accession>A0A4Y9SB03</accession>
<keyword evidence="1" id="KW-0732">Signal</keyword>
<feature type="signal peptide" evidence="1">
    <location>
        <begin position="1"/>
        <end position="19"/>
    </location>
</feature>
<dbReference type="AlphaFoldDB" id="A0A4Y9SB03"/>
<protein>
    <submittedName>
        <fullName evidence="2">Uncharacterized protein</fullName>
    </submittedName>
</protein>
<organism evidence="2 3">
    <name type="scientific">Zemynaea arenosa</name>
    <dbReference type="NCBI Taxonomy" id="2561931"/>
    <lineage>
        <taxon>Bacteria</taxon>
        <taxon>Pseudomonadati</taxon>
        <taxon>Pseudomonadota</taxon>
        <taxon>Betaproteobacteria</taxon>
        <taxon>Burkholderiales</taxon>
        <taxon>Oxalobacteraceae</taxon>
        <taxon>Telluria group</taxon>
        <taxon>Zemynaea</taxon>
    </lineage>
</organism>
<name>A0A4Y9SB03_9BURK</name>
<dbReference type="Proteomes" id="UP000298438">
    <property type="component" value="Unassembled WGS sequence"/>
</dbReference>
<reference evidence="2 3" key="1">
    <citation type="submission" date="2019-03" db="EMBL/GenBank/DDBJ databases">
        <title>Draft Genome Sequence of Massilia arenosa sp. nov., a Novel Massilia Species Isolated from a Sandy-loam Maize Soil.</title>
        <authorList>
            <person name="Raths R."/>
            <person name="Peta V."/>
            <person name="Bucking H."/>
        </authorList>
    </citation>
    <scope>NUCLEOTIDE SEQUENCE [LARGE SCALE GENOMIC DNA]</scope>
    <source>
        <strain evidence="2 3">MC02</strain>
    </source>
</reference>
<keyword evidence="3" id="KW-1185">Reference proteome</keyword>
<dbReference type="EMBL" id="SPVF01000150">
    <property type="protein sequence ID" value="TFW19231.1"/>
    <property type="molecule type" value="Genomic_DNA"/>
</dbReference>
<sequence length="162" mass="16663">MLRHSSAFTALLLAGLARAADAPSGWIPVDEATLDRARGGFELPGGLQVSLGIDRLVSINGAVVAQNSLQIADIGHMTAAEAQAAQAALASTQVVQNGPRNTVQDALPASALGAIVVQNTLSDQMIRAQTIISSQVNSASLLKAINFQSSVTDAVQAALRPR</sequence>
<evidence type="ECO:0000256" key="1">
    <source>
        <dbReference type="SAM" id="SignalP"/>
    </source>
</evidence>
<evidence type="ECO:0000313" key="2">
    <source>
        <dbReference type="EMBL" id="TFW19231.1"/>
    </source>
</evidence>
<feature type="chain" id="PRO_5021467267" evidence="1">
    <location>
        <begin position="20"/>
        <end position="162"/>
    </location>
</feature>
<gene>
    <name evidence="2" type="ORF">E4L96_12085</name>
</gene>
<dbReference type="OrthoDB" id="5956306at2"/>
<evidence type="ECO:0000313" key="3">
    <source>
        <dbReference type="Proteomes" id="UP000298438"/>
    </source>
</evidence>
<comment type="caution">
    <text evidence="2">The sequence shown here is derived from an EMBL/GenBank/DDBJ whole genome shotgun (WGS) entry which is preliminary data.</text>
</comment>